<reference evidence="1 2" key="1">
    <citation type="journal article" date="2019" name="Appl. Environ. Microbiol.">
        <title>Co-occurrence of broad and narrow host-range viruses infecting the toxic bloom-forming cyanobacterium Microcystis aeruginosa.</title>
        <authorList>
            <person name="Morimoto D."/>
            <person name="Tominaga K."/>
            <person name="Nishimura Y."/>
            <person name="Yoshida N."/>
            <person name="Kimura S."/>
            <person name="Sako Y."/>
            <person name="Yoshida T."/>
        </authorList>
    </citation>
    <scope>NUCLEOTIDE SEQUENCE [LARGE SCALE GENOMIC DNA]</scope>
    <source>
        <strain evidence="1 2">11-30S32</strain>
    </source>
</reference>
<comment type="caution">
    <text evidence="1">The sequence shown here is derived from an EMBL/GenBank/DDBJ whole genome shotgun (WGS) entry which is preliminary data.</text>
</comment>
<dbReference type="Proteomes" id="UP000321223">
    <property type="component" value="Unassembled WGS sequence"/>
</dbReference>
<dbReference type="EMBL" id="BHVU01000579">
    <property type="protein sequence ID" value="GCA96056.1"/>
    <property type="molecule type" value="Genomic_DNA"/>
</dbReference>
<evidence type="ECO:0000313" key="1">
    <source>
        <dbReference type="EMBL" id="GCA96056.1"/>
    </source>
</evidence>
<dbReference type="AlphaFoldDB" id="A0A510PQA9"/>
<evidence type="ECO:0000313" key="2">
    <source>
        <dbReference type="Proteomes" id="UP000321223"/>
    </source>
</evidence>
<accession>A0A510PQA9</accession>
<protein>
    <submittedName>
        <fullName evidence="1">Uncharacterized protein</fullName>
    </submittedName>
</protein>
<sequence length="55" mass="6356">MSTNIELGTHETKNGSQLQPAAFFWTDTTLFDNYRQQNIHTLIALPKFWVKAPSF</sequence>
<organism evidence="1 2">
    <name type="scientific">Microcystis aeruginosa 11-30S32</name>
    <dbReference type="NCBI Taxonomy" id="2358142"/>
    <lineage>
        <taxon>Bacteria</taxon>
        <taxon>Bacillati</taxon>
        <taxon>Cyanobacteriota</taxon>
        <taxon>Cyanophyceae</taxon>
        <taxon>Oscillatoriophycideae</taxon>
        <taxon>Chroococcales</taxon>
        <taxon>Microcystaceae</taxon>
        <taxon>Microcystis</taxon>
    </lineage>
</organism>
<name>A0A510PQA9_MICAE</name>
<dbReference type="RefSeq" id="WP_186814397.1">
    <property type="nucleotide sequence ID" value="NZ_BHVU01000579.1"/>
</dbReference>
<proteinExistence type="predicted"/>
<gene>
    <name evidence="1" type="ORF">MAE30S32_47080</name>
</gene>